<evidence type="ECO:0000313" key="3">
    <source>
        <dbReference type="Proteomes" id="UP001501752"/>
    </source>
</evidence>
<feature type="domain" description="N-acetyltransferase" evidence="1">
    <location>
        <begin position="8"/>
        <end position="129"/>
    </location>
</feature>
<dbReference type="InterPro" id="IPR000182">
    <property type="entry name" value="GNAT_dom"/>
</dbReference>
<dbReference type="PROSITE" id="PS51186">
    <property type="entry name" value="GNAT"/>
    <property type="match status" value="1"/>
</dbReference>
<dbReference type="CDD" id="cd04301">
    <property type="entry name" value="NAT_SF"/>
    <property type="match status" value="1"/>
</dbReference>
<accession>A0ABP9E4V7</accession>
<evidence type="ECO:0000313" key="2">
    <source>
        <dbReference type="EMBL" id="GAA4865915.1"/>
    </source>
</evidence>
<dbReference type="Proteomes" id="UP001501752">
    <property type="component" value="Unassembled WGS sequence"/>
</dbReference>
<evidence type="ECO:0000259" key="1">
    <source>
        <dbReference type="PROSITE" id="PS51186"/>
    </source>
</evidence>
<reference evidence="3" key="1">
    <citation type="journal article" date="2019" name="Int. J. Syst. Evol. Microbiol.">
        <title>The Global Catalogue of Microorganisms (GCM) 10K type strain sequencing project: providing services to taxonomists for standard genome sequencing and annotation.</title>
        <authorList>
            <consortium name="The Broad Institute Genomics Platform"/>
            <consortium name="The Broad Institute Genome Sequencing Center for Infectious Disease"/>
            <person name="Wu L."/>
            <person name="Ma J."/>
        </authorList>
    </citation>
    <scope>NUCLEOTIDE SEQUENCE [LARGE SCALE GENOMIC DNA]</scope>
    <source>
        <strain evidence="3">JCM 13006</strain>
    </source>
</reference>
<dbReference type="InterPro" id="IPR016181">
    <property type="entry name" value="Acyl_CoA_acyltransferase"/>
</dbReference>
<organism evidence="2 3">
    <name type="scientific">Kitasatospora terrestris</name>
    <dbReference type="NCBI Taxonomy" id="258051"/>
    <lineage>
        <taxon>Bacteria</taxon>
        <taxon>Bacillati</taxon>
        <taxon>Actinomycetota</taxon>
        <taxon>Actinomycetes</taxon>
        <taxon>Kitasatosporales</taxon>
        <taxon>Streptomycetaceae</taxon>
        <taxon>Kitasatospora</taxon>
    </lineage>
</organism>
<comment type="caution">
    <text evidence="2">The sequence shown here is derived from an EMBL/GenBank/DDBJ whole genome shotgun (WGS) entry which is preliminary data.</text>
</comment>
<sequence length="199" mass="22134">MLDAIRITRYVPESAAETAGLIAMYEAYLREELDRTHDFADGYPAAAYLNTFLVHDGAALIGFCSIDTVHRAIELIYITPEFRRRGIASNLVKMLKASCPAPMRAKAPLSPLGQLLMDATAVPATDPPPEDVRRGEEERRILHRALSEACQHRRGNPGRACGRCQRACVAQMAKRMVLSYVLLKRLDQRVATDQVREAA</sequence>
<protein>
    <recommendedName>
        <fullName evidence="1">N-acetyltransferase domain-containing protein</fullName>
    </recommendedName>
</protein>
<dbReference type="Pfam" id="PF00583">
    <property type="entry name" value="Acetyltransf_1"/>
    <property type="match status" value="1"/>
</dbReference>
<dbReference type="SUPFAM" id="SSF55729">
    <property type="entry name" value="Acyl-CoA N-acyltransferases (Nat)"/>
    <property type="match status" value="1"/>
</dbReference>
<dbReference type="EMBL" id="BAABIS010000001">
    <property type="protein sequence ID" value="GAA4865915.1"/>
    <property type="molecule type" value="Genomic_DNA"/>
</dbReference>
<dbReference type="Gene3D" id="3.40.630.30">
    <property type="match status" value="1"/>
</dbReference>
<gene>
    <name evidence="2" type="ORF">GCM10023235_50380</name>
</gene>
<dbReference type="RefSeq" id="WP_345699144.1">
    <property type="nucleotide sequence ID" value="NZ_BAABIS010000001.1"/>
</dbReference>
<keyword evidence="3" id="KW-1185">Reference proteome</keyword>
<name>A0ABP9E4V7_9ACTN</name>
<proteinExistence type="predicted"/>